<evidence type="ECO:0000256" key="2">
    <source>
        <dbReference type="ARBA" id="ARBA00022692"/>
    </source>
</evidence>
<feature type="domain" description="CBS" evidence="7">
    <location>
        <begin position="514"/>
        <end position="573"/>
    </location>
</feature>
<dbReference type="Pfam" id="PF00999">
    <property type="entry name" value="Na_H_Exchanger"/>
    <property type="match status" value="1"/>
</dbReference>
<dbReference type="PANTHER" id="PTHR43021:SF2">
    <property type="entry name" value="CATION_H+ EXCHANGER DOMAIN-CONTAINING PROTEIN"/>
    <property type="match status" value="1"/>
</dbReference>
<organism evidence="8 9">
    <name type="scientific">Novipirellula aureliae</name>
    <dbReference type="NCBI Taxonomy" id="2527966"/>
    <lineage>
        <taxon>Bacteria</taxon>
        <taxon>Pseudomonadati</taxon>
        <taxon>Planctomycetota</taxon>
        <taxon>Planctomycetia</taxon>
        <taxon>Pirellulales</taxon>
        <taxon>Pirellulaceae</taxon>
        <taxon>Novipirellula</taxon>
    </lineage>
</organism>
<feature type="transmembrane region" description="Helical" evidence="6">
    <location>
        <begin position="364"/>
        <end position="380"/>
    </location>
</feature>
<feature type="transmembrane region" description="Helical" evidence="6">
    <location>
        <begin position="189"/>
        <end position="212"/>
    </location>
</feature>
<keyword evidence="9" id="KW-1185">Reference proteome</keyword>
<proteinExistence type="predicted"/>
<dbReference type="Pfam" id="PF00571">
    <property type="entry name" value="CBS"/>
    <property type="match status" value="1"/>
</dbReference>
<dbReference type="SUPFAM" id="SSF54631">
    <property type="entry name" value="CBS-domain pair"/>
    <property type="match status" value="1"/>
</dbReference>
<feature type="transmembrane region" description="Helical" evidence="6">
    <location>
        <begin position="219"/>
        <end position="236"/>
    </location>
</feature>
<dbReference type="OrthoDB" id="9793589at2"/>
<keyword evidence="2 6" id="KW-0812">Transmembrane</keyword>
<dbReference type="Proteomes" id="UP000315471">
    <property type="component" value="Unassembled WGS sequence"/>
</dbReference>
<feature type="transmembrane region" description="Helical" evidence="6">
    <location>
        <begin position="331"/>
        <end position="352"/>
    </location>
</feature>
<feature type="transmembrane region" description="Helical" evidence="6">
    <location>
        <begin position="120"/>
        <end position="139"/>
    </location>
</feature>
<dbReference type="AlphaFoldDB" id="A0A5C6DH09"/>
<evidence type="ECO:0000256" key="1">
    <source>
        <dbReference type="ARBA" id="ARBA00004141"/>
    </source>
</evidence>
<dbReference type="RefSeq" id="WP_146602005.1">
    <property type="nucleotide sequence ID" value="NZ_SJPY01000008.1"/>
</dbReference>
<keyword evidence="4 6" id="KW-0472">Membrane</keyword>
<dbReference type="InterPro" id="IPR006153">
    <property type="entry name" value="Cation/H_exchanger_TM"/>
</dbReference>
<keyword evidence="5" id="KW-0129">CBS domain</keyword>
<feature type="transmembrane region" description="Helical" evidence="6">
    <location>
        <begin position="63"/>
        <end position="81"/>
    </location>
</feature>
<protein>
    <submittedName>
        <fullName evidence="8">Putative voltage-gated ClC-type chloride channel ClcB</fullName>
    </submittedName>
</protein>
<dbReference type="InterPro" id="IPR046342">
    <property type="entry name" value="CBS_dom_sf"/>
</dbReference>
<feature type="transmembrane region" description="Helical" evidence="6">
    <location>
        <begin position="292"/>
        <end position="310"/>
    </location>
</feature>
<dbReference type="GO" id="GO:0015297">
    <property type="term" value="F:antiporter activity"/>
    <property type="evidence" value="ECO:0007669"/>
    <property type="project" value="InterPro"/>
</dbReference>
<dbReference type="GO" id="GO:1902600">
    <property type="term" value="P:proton transmembrane transport"/>
    <property type="evidence" value="ECO:0007669"/>
    <property type="project" value="InterPro"/>
</dbReference>
<evidence type="ECO:0000259" key="7">
    <source>
        <dbReference type="PROSITE" id="PS51371"/>
    </source>
</evidence>
<evidence type="ECO:0000256" key="3">
    <source>
        <dbReference type="ARBA" id="ARBA00022989"/>
    </source>
</evidence>
<feature type="transmembrane region" description="Helical" evidence="6">
    <location>
        <begin position="93"/>
        <end position="114"/>
    </location>
</feature>
<dbReference type="EMBL" id="SJPY01000008">
    <property type="protein sequence ID" value="TWU36583.1"/>
    <property type="molecule type" value="Genomic_DNA"/>
</dbReference>
<dbReference type="InterPro" id="IPR038770">
    <property type="entry name" value="Na+/solute_symporter_sf"/>
</dbReference>
<evidence type="ECO:0000256" key="5">
    <source>
        <dbReference type="PROSITE-ProRule" id="PRU00703"/>
    </source>
</evidence>
<reference evidence="8 9" key="1">
    <citation type="submission" date="2019-02" db="EMBL/GenBank/DDBJ databases">
        <title>Deep-cultivation of Planctomycetes and their phenomic and genomic characterization uncovers novel biology.</title>
        <authorList>
            <person name="Wiegand S."/>
            <person name="Jogler M."/>
            <person name="Boedeker C."/>
            <person name="Pinto D."/>
            <person name="Vollmers J."/>
            <person name="Rivas-Marin E."/>
            <person name="Kohn T."/>
            <person name="Peeters S.H."/>
            <person name="Heuer A."/>
            <person name="Rast P."/>
            <person name="Oberbeckmann S."/>
            <person name="Bunk B."/>
            <person name="Jeske O."/>
            <person name="Meyerdierks A."/>
            <person name="Storesund J.E."/>
            <person name="Kallscheuer N."/>
            <person name="Luecker S."/>
            <person name="Lage O.M."/>
            <person name="Pohl T."/>
            <person name="Merkel B.J."/>
            <person name="Hornburger P."/>
            <person name="Mueller R.-W."/>
            <person name="Bruemmer F."/>
            <person name="Labrenz M."/>
            <person name="Spormann A.M."/>
            <person name="Op Den Camp H."/>
            <person name="Overmann J."/>
            <person name="Amann R."/>
            <person name="Jetten M.S.M."/>
            <person name="Mascher T."/>
            <person name="Medema M.H."/>
            <person name="Devos D.P."/>
            <person name="Kaster A.-K."/>
            <person name="Ovreas L."/>
            <person name="Rohde M."/>
            <person name="Galperin M.Y."/>
            <person name="Jogler C."/>
        </authorList>
    </citation>
    <scope>NUCLEOTIDE SEQUENCE [LARGE SCALE GENOMIC DNA]</scope>
    <source>
        <strain evidence="8 9">Q31b</strain>
    </source>
</reference>
<dbReference type="PANTHER" id="PTHR43021">
    <property type="entry name" value="NA(+)/H(+) ANTIPORTER-RELATED"/>
    <property type="match status" value="1"/>
</dbReference>
<dbReference type="InterPro" id="IPR000644">
    <property type="entry name" value="CBS_dom"/>
</dbReference>
<evidence type="ECO:0000313" key="9">
    <source>
        <dbReference type="Proteomes" id="UP000315471"/>
    </source>
</evidence>
<comment type="subcellular location">
    <subcellularLocation>
        <location evidence="1">Membrane</location>
        <topology evidence="1">Multi-pass membrane protein</topology>
    </subcellularLocation>
</comment>
<dbReference type="Gene3D" id="3.10.580.10">
    <property type="entry name" value="CBS-domain"/>
    <property type="match status" value="1"/>
</dbReference>
<gene>
    <name evidence="8" type="ORF">Q31b_48640</name>
</gene>
<accession>A0A5C6DH09</accession>
<evidence type="ECO:0000313" key="8">
    <source>
        <dbReference type="EMBL" id="TWU36583.1"/>
    </source>
</evidence>
<feature type="transmembrane region" description="Helical" evidence="6">
    <location>
        <begin position="151"/>
        <end position="177"/>
    </location>
</feature>
<dbReference type="PROSITE" id="PS51371">
    <property type="entry name" value="CBS"/>
    <property type="match status" value="1"/>
</dbReference>
<comment type="caution">
    <text evidence="8">The sequence shown here is derived from an EMBL/GenBank/DDBJ whole genome shotgun (WGS) entry which is preliminary data.</text>
</comment>
<evidence type="ECO:0000256" key="6">
    <source>
        <dbReference type="SAM" id="Phobius"/>
    </source>
</evidence>
<dbReference type="Gene3D" id="1.20.1530.20">
    <property type="match status" value="1"/>
</dbReference>
<dbReference type="GO" id="GO:0016020">
    <property type="term" value="C:membrane"/>
    <property type="evidence" value="ECO:0007669"/>
    <property type="project" value="UniProtKB-SubCell"/>
</dbReference>
<name>A0A5C6DH09_9BACT</name>
<keyword evidence="3 6" id="KW-1133">Transmembrane helix</keyword>
<sequence length="574" mass="62371">MSDFHLHITSTLGLLLGACLAAGVFADLLRLPKVTAFLLVGLLVGPNALDLIPADHVDRFEPILEFAMAIVLFNLGCDFTFSRVKRVAGHCLAISFFEIFLTCALVTAGLRVFGYSGGTALLLGCLAIATAPATTILVLKEFRSEGPVTESTGFLVAMNNFACIVLFEFAFLAVHLLQDKLDVPLGEQVGVVLMDIAGSITFGLLGGLVVSYGCGLLRMTRWLVLLVATTTFLLGVCDSLEIPYMVTFLVMGVTVANTSDMKGKIVDELDHLTGLLAVVFFAVHGTHLDIRAFVSAGMIGVIYIVLRMTGKWVGVYTAARVTRQPLEVRHWLGSCLFAQAGAAIALSSIAAARDPELGVPIQDIILGSVVIFEIIGPLFIRQSLLRTGEVPLAQAINHSSRTPREQVRELAYRFRSGLSLSGLDRSGSSDETNGDLTGIGGRKIFVRDLLRKTKGIHQSADFDAVISHIENSNDNTYPVVDDRMRVVGVIRYPLLSNVMFDDSVTQLVRAEDLVSASDAMLHPDEPASRAFELFEAETDDCIPVVTREEPHELQGVVRRSDVMHTLINRRRKSK</sequence>
<evidence type="ECO:0000256" key="4">
    <source>
        <dbReference type="ARBA" id="ARBA00023136"/>
    </source>
</evidence>